<feature type="region of interest" description="Disordered" evidence="4">
    <location>
        <begin position="336"/>
        <end position="364"/>
    </location>
</feature>
<dbReference type="InterPro" id="IPR050754">
    <property type="entry name" value="FKBP4/5/8-like"/>
</dbReference>
<proteinExistence type="predicted"/>
<dbReference type="InterPro" id="IPR001179">
    <property type="entry name" value="PPIase_FKBP_dom"/>
</dbReference>
<dbReference type="Gene3D" id="1.25.40.10">
    <property type="entry name" value="Tetratricopeptide repeat domain"/>
    <property type="match status" value="1"/>
</dbReference>
<dbReference type="InterPro" id="IPR019734">
    <property type="entry name" value="TPR_rpt"/>
</dbReference>
<keyword evidence="3" id="KW-0697">Rotamase</keyword>
<keyword evidence="2" id="KW-0802">TPR repeat</keyword>
<dbReference type="InterPro" id="IPR046357">
    <property type="entry name" value="PPIase_dom_sf"/>
</dbReference>
<evidence type="ECO:0000313" key="7">
    <source>
        <dbReference type="Proteomes" id="UP000815325"/>
    </source>
</evidence>
<evidence type="ECO:0000256" key="4">
    <source>
        <dbReference type="SAM" id="MobiDB-lite"/>
    </source>
</evidence>
<dbReference type="SMART" id="SM00028">
    <property type="entry name" value="TPR"/>
    <property type="match status" value="3"/>
</dbReference>
<keyword evidence="3" id="KW-0413">Isomerase</keyword>
<dbReference type="PANTHER" id="PTHR46512:SF12">
    <property type="entry name" value="PEPTIDYLPROLYL ISOMERASE"/>
    <property type="match status" value="1"/>
</dbReference>
<dbReference type="SUPFAM" id="SSF54534">
    <property type="entry name" value="FKBP-like"/>
    <property type="match status" value="1"/>
</dbReference>
<dbReference type="EMBL" id="MU070012">
    <property type="protein sequence ID" value="KAF5830730.1"/>
    <property type="molecule type" value="Genomic_DNA"/>
</dbReference>
<comment type="caution">
    <text evidence="6">The sequence shown here is derived from an EMBL/GenBank/DDBJ whole genome shotgun (WGS) entry which is preliminary data.</text>
</comment>
<dbReference type="Pfam" id="PF00254">
    <property type="entry name" value="FKBP_C"/>
    <property type="match status" value="1"/>
</dbReference>
<protein>
    <recommendedName>
        <fullName evidence="3">peptidylprolyl isomerase</fullName>
        <ecNumber evidence="3">5.2.1.8</ecNumber>
    </recommendedName>
</protein>
<dbReference type="PROSITE" id="PS50059">
    <property type="entry name" value="FKBP_PPIASE"/>
    <property type="match status" value="1"/>
</dbReference>
<gene>
    <name evidence="6" type="ORF">DUNSADRAFT_14112</name>
</gene>
<evidence type="ECO:0000259" key="5">
    <source>
        <dbReference type="PROSITE" id="PS50059"/>
    </source>
</evidence>
<dbReference type="EC" id="5.2.1.8" evidence="3"/>
<evidence type="ECO:0000256" key="2">
    <source>
        <dbReference type="ARBA" id="ARBA00022803"/>
    </source>
</evidence>
<dbReference type="SUPFAM" id="SSF48452">
    <property type="entry name" value="TPR-like"/>
    <property type="match status" value="1"/>
</dbReference>
<feature type="region of interest" description="Disordered" evidence="4">
    <location>
        <begin position="1"/>
        <end position="48"/>
    </location>
</feature>
<keyword evidence="7" id="KW-1185">Reference proteome</keyword>
<evidence type="ECO:0000256" key="1">
    <source>
        <dbReference type="ARBA" id="ARBA00022737"/>
    </source>
</evidence>
<reference evidence="6" key="1">
    <citation type="submission" date="2017-08" db="EMBL/GenBank/DDBJ databases">
        <authorList>
            <person name="Polle J.E."/>
            <person name="Barry K."/>
            <person name="Cushman J."/>
            <person name="Schmutz J."/>
            <person name="Tran D."/>
            <person name="Hathwaick L.T."/>
            <person name="Yim W.C."/>
            <person name="Jenkins J."/>
            <person name="Mckie-Krisberg Z.M."/>
            <person name="Prochnik S."/>
            <person name="Lindquist E."/>
            <person name="Dockter R.B."/>
            <person name="Adam C."/>
            <person name="Molina H."/>
            <person name="Bunkerborg J."/>
            <person name="Jin E."/>
            <person name="Buchheim M."/>
            <person name="Magnuson J."/>
        </authorList>
    </citation>
    <scope>NUCLEOTIDE SEQUENCE</scope>
    <source>
        <strain evidence="6">CCAP 19/18</strain>
    </source>
</reference>
<feature type="compositionally biased region" description="Polar residues" evidence="4">
    <location>
        <begin position="1"/>
        <end position="25"/>
    </location>
</feature>
<feature type="domain" description="PPIase FKBP-type" evidence="5">
    <location>
        <begin position="75"/>
        <end position="172"/>
    </location>
</feature>
<organism evidence="6 7">
    <name type="scientific">Dunaliella salina</name>
    <name type="common">Green alga</name>
    <name type="synonym">Protococcus salinus</name>
    <dbReference type="NCBI Taxonomy" id="3046"/>
    <lineage>
        <taxon>Eukaryota</taxon>
        <taxon>Viridiplantae</taxon>
        <taxon>Chlorophyta</taxon>
        <taxon>core chlorophytes</taxon>
        <taxon>Chlorophyceae</taxon>
        <taxon>CS clade</taxon>
        <taxon>Chlamydomonadales</taxon>
        <taxon>Dunaliellaceae</taxon>
        <taxon>Dunaliella</taxon>
    </lineage>
</organism>
<sequence>MDEPVAQTNAEQQEPSNEETASPSPQAKAPIKEVKEEDLPSTSIAPPEDAIVVTDDRSVLKRIIVEGHGNPPPLFSRCLVHYVGRLQRDGSIFMDTRTESQSQQPVKVVSGRHSSAKETGLWLAVATMRVGEKAIVFIQDPKYGYGAAGNFSFPAVPPSSSLTYEVEMVGFEEPQQPDESADDASGLLFEERLERAEQRRVQGNQLFTEGRYQEALSKYAVALSYMDEDFMIQLEGFYEDKAKQVKLPIHLNMAMCQLRSKDFQTAIYNCSEVLKIEPGNAKALFRRGTARHALGQTELALPDLQAAAEKSPKDAAIARELAALHNTLRQERKATASLFKGRLPPPTQNQQQGRGVEDRSNLPPEQVAIRVPSSRGSIWSWISRVFGWLQGLLRLGQRQAGRS</sequence>
<dbReference type="InterPro" id="IPR011990">
    <property type="entry name" value="TPR-like_helical_dom_sf"/>
</dbReference>
<dbReference type="Proteomes" id="UP000815325">
    <property type="component" value="Unassembled WGS sequence"/>
</dbReference>
<name>A0ABQ7G801_DUNSA</name>
<comment type="catalytic activity">
    <reaction evidence="3">
        <text>[protein]-peptidylproline (omega=180) = [protein]-peptidylproline (omega=0)</text>
        <dbReference type="Rhea" id="RHEA:16237"/>
        <dbReference type="Rhea" id="RHEA-COMP:10747"/>
        <dbReference type="Rhea" id="RHEA-COMP:10748"/>
        <dbReference type="ChEBI" id="CHEBI:83833"/>
        <dbReference type="ChEBI" id="CHEBI:83834"/>
        <dbReference type="EC" id="5.2.1.8"/>
    </reaction>
</comment>
<dbReference type="Gene3D" id="3.10.50.40">
    <property type="match status" value="1"/>
</dbReference>
<keyword evidence="1" id="KW-0677">Repeat</keyword>
<evidence type="ECO:0000313" key="6">
    <source>
        <dbReference type="EMBL" id="KAF5830730.1"/>
    </source>
</evidence>
<accession>A0ABQ7G801</accession>
<dbReference type="PANTHER" id="PTHR46512">
    <property type="entry name" value="PEPTIDYLPROLYL ISOMERASE"/>
    <property type="match status" value="1"/>
</dbReference>
<evidence type="ECO:0000256" key="3">
    <source>
        <dbReference type="PROSITE-ProRule" id="PRU00277"/>
    </source>
</evidence>